<feature type="domain" description="C-type lectin" evidence="2">
    <location>
        <begin position="36"/>
        <end position="104"/>
    </location>
</feature>
<evidence type="ECO:0000313" key="3">
    <source>
        <dbReference type="EMBL" id="VVD00899.1"/>
    </source>
</evidence>
<feature type="region of interest" description="Disordered" evidence="1">
    <location>
        <begin position="685"/>
        <end position="720"/>
    </location>
</feature>
<proteinExistence type="predicted"/>
<dbReference type="PROSITE" id="PS50041">
    <property type="entry name" value="C_TYPE_LECTIN_2"/>
    <property type="match status" value="1"/>
</dbReference>
<gene>
    <name evidence="3" type="ORF">LSINAPIS_LOCUS11446</name>
</gene>
<dbReference type="Gene3D" id="3.10.100.10">
    <property type="entry name" value="Mannose-Binding Protein A, subunit A"/>
    <property type="match status" value="1"/>
</dbReference>
<dbReference type="Proteomes" id="UP000324832">
    <property type="component" value="Unassembled WGS sequence"/>
</dbReference>
<dbReference type="InterPro" id="IPR016186">
    <property type="entry name" value="C-type_lectin-like/link_sf"/>
</dbReference>
<organism evidence="3 4">
    <name type="scientific">Leptidea sinapis</name>
    <dbReference type="NCBI Taxonomy" id="189913"/>
    <lineage>
        <taxon>Eukaryota</taxon>
        <taxon>Metazoa</taxon>
        <taxon>Ecdysozoa</taxon>
        <taxon>Arthropoda</taxon>
        <taxon>Hexapoda</taxon>
        <taxon>Insecta</taxon>
        <taxon>Pterygota</taxon>
        <taxon>Neoptera</taxon>
        <taxon>Endopterygota</taxon>
        <taxon>Lepidoptera</taxon>
        <taxon>Glossata</taxon>
        <taxon>Ditrysia</taxon>
        <taxon>Papilionoidea</taxon>
        <taxon>Pieridae</taxon>
        <taxon>Dismorphiinae</taxon>
        <taxon>Leptidea</taxon>
    </lineage>
</organism>
<dbReference type="AlphaFoldDB" id="A0A5E4QSE0"/>
<dbReference type="SUPFAM" id="SSF56436">
    <property type="entry name" value="C-type lectin-like"/>
    <property type="match status" value="1"/>
</dbReference>
<protein>
    <recommendedName>
        <fullName evidence="2">C-type lectin domain-containing protein</fullName>
    </recommendedName>
</protein>
<feature type="non-terminal residue" evidence="3">
    <location>
        <position position="1"/>
    </location>
</feature>
<sequence length="720" mass="80560">VNISNTWVLPEEGFPVFYRYFRDRISWYEADAYDAVRAYLKELDISSAVWVGLIRSNPDGDFTWTDYRGLGSDGYWSSAPDSRTAPLCAAADPAADYRWEARACGGPSVASFICELPVPQWALGDEGCLVPALPALTILYLPESAAVQLTADCGLAGVRRVQCTGSMKREDLLKELSCVDEYSTPSTVGVTSSTSWRITTDPSLIDQDNNDIMITEDDVLVETKNDTYQETFHPTSTEKFVTVAPLIAINEKSLQWNGDKNSGLDFLHDNNLQDNNIPTIVNNVDFLNNEYADKLEGERLIQHKLMHDEMARLGHLETLFNQPTDHFIPPLVMAKSKFGNDMTALSFEEKLAQQHDDMELMKHSNTIQNTSDLEMGFTTSMPLSTTDNVLINIIHSTASNTDNENVYKKKTFPKKYTSAPTKYEDQFGKSVQILNVKKSVTDKVVKYLLPASSSTASEYVNKTHSEPMYNNDNNEDETSMELTVIIKEPNNVKRDIIGTTISPQIQSSTVEFFNNTKLLYDAINKTVLNSNHTDFNITVRISDSASSTTFSSRYLGIKTEVPKNEDNPRKETAGAIITMQTLLNLDIINKGIHHSSDIDINNNTSIIVNHTTSTLATEKEHNINATEIEINSSSELPFAFDNGTLLNKKDIPDSTLVAMDTIDEHLQIEARNSSIDEEIDDFHSPLLSDASEPIHKPNRSRRPQTHQNRANKFNPLRILG</sequence>
<accession>A0A5E4QSE0</accession>
<dbReference type="InterPro" id="IPR016187">
    <property type="entry name" value="CTDL_fold"/>
</dbReference>
<evidence type="ECO:0000259" key="2">
    <source>
        <dbReference type="PROSITE" id="PS50041"/>
    </source>
</evidence>
<evidence type="ECO:0000313" key="4">
    <source>
        <dbReference type="Proteomes" id="UP000324832"/>
    </source>
</evidence>
<keyword evidence="4" id="KW-1185">Reference proteome</keyword>
<evidence type="ECO:0000256" key="1">
    <source>
        <dbReference type="SAM" id="MobiDB-lite"/>
    </source>
</evidence>
<dbReference type="CDD" id="cd00037">
    <property type="entry name" value="CLECT"/>
    <property type="match status" value="1"/>
</dbReference>
<reference evidence="3 4" key="1">
    <citation type="submission" date="2017-07" db="EMBL/GenBank/DDBJ databases">
        <authorList>
            <person name="Talla V."/>
            <person name="Backstrom N."/>
        </authorList>
    </citation>
    <scope>NUCLEOTIDE SEQUENCE [LARGE SCALE GENOMIC DNA]</scope>
</reference>
<name>A0A5E4QSE0_9NEOP</name>
<dbReference type="InterPro" id="IPR001304">
    <property type="entry name" value="C-type_lectin-like"/>
</dbReference>
<dbReference type="EMBL" id="FZQP02005044">
    <property type="protein sequence ID" value="VVD00899.1"/>
    <property type="molecule type" value="Genomic_DNA"/>
</dbReference>